<sequence length="45" mass="5441">MFRSPCYNSTLMCGKIFIFNFYFLGKAWEKLKPRFLWIGKIYAPI</sequence>
<gene>
    <name evidence="1" type="ORF">HPHPP4_1424</name>
</gene>
<accession>J0EP31</accession>
<comment type="caution">
    <text evidence="1">The sequence shown here is derived from an EMBL/GenBank/DDBJ whole genome shotgun (WGS) entry which is preliminary data.</text>
</comment>
<evidence type="ECO:0000313" key="2">
    <source>
        <dbReference type="Proteomes" id="UP000004561"/>
    </source>
</evidence>
<organism evidence="1 2">
    <name type="scientific">Helicobacter pylori Hp P-4</name>
    <dbReference type="NCBI Taxonomy" id="992075"/>
    <lineage>
        <taxon>Bacteria</taxon>
        <taxon>Pseudomonadati</taxon>
        <taxon>Campylobacterota</taxon>
        <taxon>Epsilonproteobacteria</taxon>
        <taxon>Campylobacterales</taxon>
        <taxon>Helicobacteraceae</taxon>
        <taxon>Helicobacter</taxon>
    </lineage>
</organism>
<dbReference type="AlphaFoldDB" id="J0EP31"/>
<evidence type="ECO:0000313" key="1">
    <source>
        <dbReference type="EMBL" id="EJC00734.1"/>
    </source>
</evidence>
<protein>
    <submittedName>
        <fullName evidence="1">Uncharacterized protein</fullName>
    </submittedName>
</protein>
<name>J0EP31_HELPX</name>
<proteinExistence type="predicted"/>
<dbReference type="Proteomes" id="UP000004561">
    <property type="component" value="Unassembled WGS sequence"/>
</dbReference>
<reference evidence="1 2" key="1">
    <citation type="journal article" date="2013" name="Pathog. Dis.">
        <title>Genome sequences of 65 Helicobacter pylori strains isolated from asymptomatic individuals and patients with gastric cancer, peptic ulcer disease, or gastritis.</title>
        <authorList>
            <person name="Blanchard T.G."/>
            <person name="Czinn S.J."/>
            <person name="Correa P."/>
            <person name="Nakazawa T."/>
            <person name="Keelan M."/>
            <person name="Morningstar L."/>
            <person name="Santana-Cruz I."/>
            <person name="Maroo A."/>
            <person name="McCracken C."/>
            <person name="Shefchek K."/>
            <person name="Daugherty S."/>
            <person name="Song Y."/>
            <person name="Fraser C.M."/>
            <person name="Fricke W.F."/>
        </authorList>
    </citation>
    <scope>NUCLEOTIDE SEQUENCE [LARGE SCALE GENOMIC DNA]</scope>
    <source>
        <strain evidence="1 2">Hp P-4</strain>
    </source>
</reference>
<dbReference type="EMBL" id="AKPL01000005">
    <property type="protein sequence ID" value="EJC00734.1"/>
    <property type="molecule type" value="Genomic_DNA"/>
</dbReference>